<evidence type="ECO:0000313" key="2">
    <source>
        <dbReference type="EnsemblMetazoa" id="SCAU004551-PA"/>
    </source>
</evidence>
<dbReference type="Proteomes" id="UP000095300">
    <property type="component" value="Unassembled WGS sequence"/>
</dbReference>
<dbReference type="VEuPathDB" id="VectorBase:SCAU004551"/>
<dbReference type="Pfam" id="PF06477">
    <property type="entry name" value="DUF1091"/>
    <property type="match status" value="1"/>
</dbReference>
<proteinExistence type="predicted"/>
<dbReference type="PANTHER" id="PTHR20898:SF0">
    <property type="entry name" value="DAEDALUS ON 3-RELATED"/>
    <property type="match status" value="1"/>
</dbReference>
<evidence type="ECO:0000256" key="1">
    <source>
        <dbReference type="SAM" id="SignalP"/>
    </source>
</evidence>
<dbReference type="InterPro" id="IPR010512">
    <property type="entry name" value="DUF1091"/>
</dbReference>
<reference evidence="2" key="1">
    <citation type="submission" date="2020-05" db="UniProtKB">
        <authorList>
            <consortium name="EnsemblMetazoa"/>
        </authorList>
    </citation>
    <scope>IDENTIFICATION</scope>
    <source>
        <strain evidence="2">USDA</strain>
    </source>
</reference>
<feature type="chain" id="PRO_5009325986" description="MD-2-related lipid-recognition domain-containing protein" evidence="1">
    <location>
        <begin position="21"/>
        <end position="184"/>
    </location>
</feature>
<organism evidence="2 3">
    <name type="scientific">Stomoxys calcitrans</name>
    <name type="common">Stable fly</name>
    <name type="synonym">Conops calcitrans</name>
    <dbReference type="NCBI Taxonomy" id="35570"/>
    <lineage>
        <taxon>Eukaryota</taxon>
        <taxon>Metazoa</taxon>
        <taxon>Ecdysozoa</taxon>
        <taxon>Arthropoda</taxon>
        <taxon>Hexapoda</taxon>
        <taxon>Insecta</taxon>
        <taxon>Pterygota</taxon>
        <taxon>Neoptera</taxon>
        <taxon>Endopterygota</taxon>
        <taxon>Diptera</taxon>
        <taxon>Brachycera</taxon>
        <taxon>Muscomorpha</taxon>
        <taxon>Muscoidea</taxon>
        <taxon>Muscidae</taxon>
        <taxon>Stomoxys</taxon>
    </lineage>
</organism>
<keyword evidence="1" id="KW-0732">Signal</keyword>
<accession>A0A1I8P3L0</accession>
<feature type="signal peptide" evidence="1">
    <location>
        <begin position="1"/>
        <end position="20"/>
    </location>
</feature>
<protein>
    <recommendedName>
        <fullName evidence="4">MD-2-related lipid-recognition domain-containing protein</fullName>
    </recommendedName>
</protein>
<dbReference type="EnsemblMetazoa" id="SCAU004551-RA">
    <property type="protein sequence ID" value="SCAU004551-PA"/>
    <property type="gene ID" value="SCAU004551"/>
</dbReference>
<evidence type="ECO:0000313" key="3">
    <source>
        <dbReference type="Proteomes" id="UP000095300"/>
    </source>
</evidence>
<evidence type="ECO:0008006" key="4">
    <source>
        <dbReference type="Google" id="ProtNLM"/>
    </source>
</evidence>
<keyword evidence="3" id="KW-1185">Reference proteome</keyword>
<gene>
    <name evidence="2" type="primary">106093478</name>
</gene>
<dbReference type="AlphaFoldDB" id="A0A1I8P3L0"/>
<sequence length="184" mass="20892">MLNKHLSLLILIEFLAPSQTLRRPFNIDIQRVTCTTFDKLVDHLECNSAKQATSRYAFSVFFKLSDTMPLHTEVAILIRIKTKNALRSLKIFDIKVSVCDLLKQVKLVPLVKEIIGQLGKHSNLPSSCPITAKMYNISNVIISDEIFPIHGIVADFNFSLTFVDRQKHVATYTVQGTTWPKSQF</sequence>
<dbReference type="PANTHER" id="PTHR20898">
    <property type="entry name" value="DAEDALUS ON 3-RELATED-RELATED"/>
    <property type="match status" value="1"/>
</dbReference>
<name>A0A1I8P3L0_STOCA</name>